<keyword evidence="4" id="KW-1185">Reference proteome</keyword>
<proteinExistence type="predicted"/>
<dbReference type="GO" id="GO:0032012">
    <property type="term" value="P:regulation of ARF protein signal transduction"/>
    <property type="evidence" value="ECO:0007669"/>
    <property type="project" value="InterPro"/>
</dbReference>
<feature type="compositionally biased region" description="Polar residues" evidence="1">
    <location>
        <begin position="486"/>
        <end position="496"/>
    </location>
</feature>
<feature type="region of interest" description="Disordered" evidence="1">
    <location>
        <begin position="1700"/>
        <end position="1721"/>
    </location>
</feature>
<feature type="compositionally biased region" description="Basic residues" evidence="1">
    <location>
        <begin position="324"/>
        <end position="335"/>
    </location>
</feature>
<dbReference type="PROSITE" id="PS50190">
    <property type="entry name" value="SEC7"/>
    <property type="match status" value="1"/>
</dbReference>
<accession>A0A9P5N058</accession>
<dbReference type="InterPro" id="IPR023394">
    <property type="entry name" value="Sec7_C_sf"/>
</dbReference>
<feature type="domain" description="SEC7" evidence="2">
    <location>
        <begin position="1194"/>
        <end position="1392"/>
    </location>
</feature>
<feature type="compositionally biased region" description="Basic and acidic residues" evidence="1">
    <location>
        <begin position="545"/>
        <end position="554"/>
    </location>
</feature>
<feature type="compositionally biased region" description="Low complexity" evidence="1">
    <location>
        <begin position="871"/>
        <end position="890"/>
    </location>
</feature>
<feature type="compositionally biased region" description="Basic and acidic residues" evidence="1">
    <location>
        <begin position="25"/>
        <end position="46"/>
    </location>
</feature>
<feature type="compositionally biased region" description="Polar residues" evidence="1">
    <location>
        <begin position="1001"/>
        <end position="1012"/>
    </location>
</feature>
<dbReference type="Gene3D" id="1.10.1000.11">
    <property type="entry name" value="Arf Nucleotide-binding Site Opener,domain 2"/>
    <property type="match status" value="1"/>
</dbReference>
<dbReference type="EMBL" id="WHVB01000005">
    <property type="protein sequence ID" value="KAF8482776.1"/>
    <property type="molecule type" value="Genomic_DNA"/>
</dbReference>
<feature type="compositionally biased region" description="Polar residues" evidence="1">
    <location>
        <begin position="976"/>
        <end position="985"/>
    </location>
</feature>
<feature type="compositionally biased region" description="Basic and acidic residues" evidence="1">
    <location>
        <begin position="954"/>
        <end position="975"/>
    </location>
</feature>
<feature type="compositionally biased region" description="Polar residues" evidence="1">
    <location>
        <begin position="713"/>
        <end position="724"/>
    </location>
</feature>
<feature type="compositionally biased region" description="Polar residues" evidence="1">
    <location>
        <begin position="811"/>
        <end position="822"/>
    </location>
</feature>
<feature type="compositionally biased region" description="Basic and acidic residues" evidence="1">
    <location>
        <begin position="676"/>
        <end position="692"/>
    </location>
</feature>
<dbReference type="GO" id="GO:0005085">
    <property type="term" value="F:guanyl-nucleotide exchange factor activity"/>
    <property type="evidence" value="ECO:0007669"/>
    <property type="project" value="InterPro"/>
</dbReference>
<feature type="compositionally biased region" description="Polar residues" evidence="1">
    <location>
        <begin position="741"/>
        <end position="758"/>
    </location>
</feature>
<dbReference type="InterPro" id="IPR011993">
    <property type="entry name" value="PH-like_dom_sf"/>
</dbReference>
<feature type="compositionally biased region" description="Basic and acidic residues" evidence="1">
    <location>
        <begin position="1663"/>
        <end position="1675"/>
    </location>
</feature>
<feature type="region of interest" description="Disordered" evidence="1">
    <location>
        <begin position="673"/>
        <end position="1084"/>
    </location>
</feature>
<feature type="region of interest" description="Disordered" evidence="1">
    <location>
        <begin position="1582"/>
        <end position="1635"/>
    </location>
</feature>
<feature type="compositionally biased region" description="Basic and acidic residues" evidence="1">
    <location>
        <begin position="390"/>
        <end position="399"/>
    </location>
</feature>
<feature type="compositionally biased region" description="Acidic residues" evidence="1">
    <location>
        <begin position="580"/>
        <end position="591"/>
    </location>
</feature>
<dbReference type="InterPro" id="IPR000904">
    <property type="entry name" value="Sec7_dom"/>
</dbReference>
<feature type="compositionally biased region" description="Polar residues" evidence="1">
    <location>
        <begin position="1585"/>
        <end position="1606"/>
    </location>
</feature>
<feature type="compositionally biased region" description="Polar residues" evidence="1">
    <location>
        <begin position="1036"/>
        <end position="1060"/>
    </location>
</feature>
<feature type="compositionally biased region" description="Basic residues" evidence="1">
    <location>
        <begin position="132"/>
        <end position="144"/>
    </location>
</feature>
<gene>
    <name evidence="3" type="ORF">DFH94DRAFT_729575</name>
</gene>
<feature type="compositionally biased region" description="Low complexity" evidence="1">
    <location>
        <begin position="1065"/>
        <end position="1074"/>
    </location>
</feature>
<feature type="region of interest" description="Disordered" evidence="1">
    <location>
        <begin position="305"/>
        <end position="627"/>
    </location>
</feature>
<dbReference type="SUPFAM" id="SSF48425">
    <property type="entry name" value="Sec7 domain"/>
    <property type="match status" value="1"/>
</dbReference>
<feature type="compositionally biased region" description="Polar residues" evidence="1">
    <location>
        <begin position="178"/>
        <end position="187"/>
    </location>
</feature>
<name>A0A9P5N058_9AGAM</name>
<evidence type="ECO:0000259" key="2">
    <source>
        <dbReference type="PROSITE" id="PS50190"/>
    </source>
</evidence>
<dbReference type="PANTHER" id="PTHR24216">
    <property type="entry name" value="PAXILLIN-RELATED"/>
    <property type="match status" value="1"/>
</dbReference>
<evidence type="ECO:0000313" key="3">
    <source>
        <dbReference type="EMBL" id="KAF8482776.1"/>
    </source>
</evidence>
<dbReference type="Pfam" id="PF01369">
    <property type="entry name" value="Sec7"/>
    <property type="match status" value="1"/>
</dbReference>
<feature type="compositionally biased region" description="Basic and acidic residues" evidence="1">
    <location>
        <begin position="98"/>
        <end position="113"/>
    </location>
</feature>
<comment type="caution">
    <text evidence="3">The sequence shown here is derived from an EMBL/GenBank/DDBJ whole genome shotgun (WGS) entry which is preliminary data.</text>
</comment>
<dbReference type="OrthoDB" id="430364at2759"/>
<protein>
    <recommendedName>
        <fullName evidence="2">SEC7 domain-containing protein</fullName>
    </recommendedName>
</protein>
<feature type="region of interest" description="Disordered" evidence="1">
    <location>
        <begin position="1650"/>
        <end position="1675"/>
    </location>
</feature>
<reference evidence="3" key="1">
    <citation type="submission" date="2019-10" db="EMBL/GenBank/DDBJ databases">
        <authorList>
            <consortium name="DOE Joint Genome Institute"/>
            <person name="Kuo A."/>
            <person name="Miyauchi S."/>
            <person name="Kiss E."/>
            <person name="Drula E."/>
            <person name="Kohler A."/>
            <person name="Sanchez-Garcia M."/>
            <person name="Andreopoulos B."/>
            <person name="Barry K.W."/>
            <person name="Bonito G."/>
            <person name="Buee M."/>
            <person name="Carver A."/>
            <person name="Chen C."/>
            <person name="Cichocki N."/>
            <person name="Clum A."/>
            <person name="Culley D."/>
            <person name="Crous P.W."/>
            <person name="Fauchery L."/>
            <person name="Girlanda M."/>
            <person name="Hayes R."/>
            <person name="Keri Z."/>
            <person name="LaButti K."/>
            <person name="Lipzen A."/>
            <person name="Lombard V."/>
            <person name="Magnuson J."/>
            <person name="Maillard F."/>
            <person name="Morin E."/>
            <person name="Murat C."/>
            <person name="Nolan M."/>
            <person name="Ohm R."/>
            <person name="Pangilinan J."/>
            <person name="Pereira M."/>
            <person name="Perotto S."/>
            <person name="Peter M."/>
            <person name="Riley R."/>
            <person name="Sitrit Y."/>
            <person name="Stielow B."/>
            <person name="Szollosi G."/>
            <person name="Zifcakova L."/>
            <person name="Stursova M."/>
            <person name="Spatafora J.W."/>
            <person name="Tedersoo L."/>
            <person name="Vaario L.-M."/>
            <person name="Yamada A."/>
            <person name="Yan M."/>
            <person name="Wang P."/>
            <person name="Xu J."/>
            <person name="Bruns T."/>
            <person name="Baldrian P."/>
            <person name="Vilgalys R."/>
            <person name="Henrissat B."/>
            <person name="Grigoriev I.V."/>
            <person name="Hibbett D."/>
            <person name="Nagy L.G."/>
            <person name="Martin F.M."/>
        </authorList>
    </citation>
    <scope>NUCLEOTIDE SEQUENCE</scope>
    <source>
        <strain evidence="3">Prilba</strain>
    </source>
</reference>
<organism evidence="3 4">
    <name type="scientific">Russula ochroleuca</name>
    <dbReference type="NCBI Taxonomy" id="152965"/>
    <lineage>
        <taxon>Eukaryota</taxon>
        <taxon>Fungi</taxon>
        <taxon>Dikarya</taxon>
        <taxon>Basidiomycota</taxon>
        <taxon>Agaricomycotina</taxon>
        <taxon>Agaricomycetes</taxon>
        <taxon>Russulales</taxon>
        <taxon>Russulaceae</taxon>
        <taxon>Russula</taxon>
    </lineage>
</organism>
<feature type="compositionally biased region" description="Basic and acidic residues" evidence="1">
    <location>
        <begin position="563"/>
        <end position="579"/>
    </location>
</feature>
<dbReference type="Gene3D" id="2.30.29.30">
    <property type="entry name" value="Pleckstrin-homology domain (PH domain)/Phosphotyrosine-binding domain (PTB)"/>
    <property type="match status" value="1"/>
</dbReference>
<reference evidence="3" key="2">
    <citation type="journal article" date="2020" name="Nat. Commun.">
        <title>Large-scale genome sequencing of mycorrhizal fungi provides insights into the early evolution of symbiotic traits.</title>
        <authorList>
            <person name="Miyauchi S."/>
            <person name="Kiss E."/>
            <person name="Kuo A."/>
            <person name="Drula E."/>
            <person name="Kohler A."/>
            <person name="Sanchez-Garcia M."/>
            <person name="Morin E."/>
            <person name="Andreopoulos B."/>
            <person name="Barry K.W."/>
            <person name="Bonito G."/>
            <person name="Buee M."/>
            <person name="Carver A."/>
            <person name="Chen C."/>
            <person name="Cichocki N."/>
            <person name="Clum A."/>
            <person name="Culley D."/>
            <person name="Crous P.W."/>
            <person name="Fauchery L."/>
            <person name="Girlanda M."/>
            <person name="Hayes R.D."/>
            <person name="Keri Z."/>
            <person name="LaButti K."/>
            <person name="Lipzen A."/>
            <person name="Lombard V."/>
            <person name="Magnuson J."/>
            <person name="Maillard F."/>
            <person name="Murat C."/>
            <person name="Nolan M."/>
            <person name="Ohm R.A."/>
            <person name="Pangilinan J."/>
            <person name="Pereira M.F."/>
            <person name="Perotto S."/>
            <person name="Peter M."/>
            <person name="Pfister S."/>
            <person name="Riley R."/>
            <person name="Sitrit Y."/>
            <person name="Stielow J.B."/>
            <person name="Szollosi G."/>
            <person name="Zifcakova L."/>
            <person name="Stursova M."/>
            <person name="Spatafora J.W."/>
            <person name="Tedersoo L."/>
            <person name="Vaario L.M."/>
            <person name="Yamada A."/>
            <person name="Yan M."/>
            <person name="Wang P."/>
            <person name="Xu J."/>
            <person name="Bruns T."/>
            <person name="Baldrian P."/>
            <person name="Vilgalys R."/>
            <person name="Dunand C."/>
            <person name="Henrissat B."/>
            <person name="Grigoriev I.V."/>
            <person name="Hibbett D."/>
            <person name="Nagy L.G."/>
            <person name="Martin F.M."/>
        </authorList>
    </citation>
    <scope>NUCLEOTIDE SEQUENCE</scope>
    <source>
        <strain evidence="3">Prilba</strain>
    </source>
</reference>
<dbReference type="Proteomes" id="UP000759537">
    <property type="component" value="Unassembled WGS sequence"/>
</dbReference>
<feature type="compositionally biased region" description="Pro residues" evidence="1">
    <location>
        <begin position="613"/>
        <end position="623"/>
    </location>
</feature>
<evidence type="ECO:0000313" key="4">
    <source>
        <dbReference type="Proteomes" id="UP000759537"/>
    </source>
</evidence>
<dbReference type="SUPFAM" id="SSF50729">
    <property type="entry name" value="PH domain-like"/>
    <property type="match status" value="1"/>
</dbReference>
<feature type="compositionally biased region" description="Low complexity" evidence="1">
    <location>
        <begin position="924"/>
        <end position="941"/>
    </location>
</feature>
<feature type="region of interest" description="Disordered" evidence="1">
    <location>
        <begin position="18"/>
        <end position="191"/>
    </location>
</feature>
<feature type="compositionally biased region" description="Basic residues" evidence="1">
    <location>
        <begin position="1621"/>
        <end position="1635"/>
    </location>
</feature>
<feature type="compositionally biased region" description="Low complexity" evidence="1">
    <location>
        <begin position="833"/>
        <end position="842"/>
    </location>
</feature>
<feature type="compositionally biased region" description="Polar residues" evidence="1">
    <location>
        <begin position="404"/>
        <end position="413"/>
    </location>
</feature>
<sequence length="1721" mass="188568">MEPSTPAEQRAFAVAKIRRAISLPRMKDGRRPRMHDEAVSEGERLQQDPQDSGADGQLSDDSPAMSEGQGPDDTSQTQVKPELEQGPERGPGPEPEIETEHSEAKADDPKTEEEPIFSPPATPLLPEDTPTKSRRRSRSRSRGRGSKDFKGKAKVTQSPLPTNAVPSANESSPDEGPISSTQPTGFTSPPLISPIPAHFALLQAQRILASPEPGMVYPGTSPPTPMLPTLEALQRGLFRSNSAAARLMVLQQLAGPEAYDPLIASPPITPPPLPGKIFRNNTVGGSGGERIAARKVMMRQLNRRLKEAEAEQTSGGEDPQPATHTRRKRRQKRSSTNRPIVDDRDPPPAASPTTPVFPAASLPRSTPEPAREESNTLVAPSPTPNARSPSIERSREDALAKLTGGTTSATTYDYETPLERRGVVVEEEDDAADHDHGQASPIPRSTHNGRSDTPPRIASPSPPHAPTAPSSTSLESADTSVPAYLSDSTQEQQEVFPTSPFATPLRERQGPDEEEEDSHTENETARRSPWNDAYDREISWVAELVPERMPVHDDNDYDDADDIHEPRDHSSTAPHHSDPEEHDDDDDDDDDSLPRASIHSKNLVVDIETSPEAPKPSQIPPSPSSAIVLHRHLSSDSRVFPARLSLTSPSQPELSSPNTEYLEWEESLRVIVTDASPKKNGEGSQSRWDKVKNAFARPGSSNGRRSRNDSIQERANNANPNSLRPNGRRSRNNSIRERANNTDSSTSRESGASLTGASKTDKDLPSPGAVSPVPPASSETLQKYGGDAKLFPFPGIFPGVKRLEEERRTRSSGLSLNASSPEIASPPTVDEFSALSSGSASSRTPQASPEFSRDRVLSHQASDTRLFQKFNPANTPSALSSPSTSTTQPDPTTPPTPNNSGWLGGKLPTNREGVKTWLRAKGLFPSPSSQPSFPDVQQPVSAPVVISQSGSTDASRKLSDLFDGRKLMTDWEDMSRTPTTTNESAAQGRELQDDREPETQEVLSGGSSTPETPAQDRPPFGEPRVHASNGDAQFMTYPTQSVSPVPDPNSSATPDPTSSLDGYASQSSPSSSSPERILEPTISRTPGSMILERLDELLGYGSRGQTGSTFVDDPPRKLLLSSQVLQVANSNTVKDRFLFLFNDILIVAKPVTQEYDALLDMNKPSPLDRKFIVKSVVQLRDVRFTADRDDLPLSSFASISRNPLVRTFVVQFAKDADKAISHFFEKSGTRDDPMVLGQLLFRMLDLDRAKLGDYLSRRTSKVVLKAYIGCFGFGGVRIDKALRVFLQSLHLAPPSRYFNPLDYVSDSFASRWYDANTDLVAYDKDLAIRLVRAIIQLNDVLYGSVMQDPWAHIQIKRNVTCRDFIDAFRRYDSRCLVPDELLDRIHASVRRDPLSQARNATHSTTPDQLIVLKRPIPSRLTYRLQSEPIIVRIPQADPSLTIHLHGNELIFDPPYLVFTRSAEASFRITGTALGLKTVSFSRSGPSALLYRGLPLSSPIVIERSFMRNTFQVAFVNHQSSKRRYMFSVDDPVMRHNWTVSLKRQIDIVSAGQQAQVASSSSFHRAAEQVAFRVLQETLIPLPSAESDNPRPTFSSRARPLSPQSNGRLEAGGKGTPQPSHVRSKSRSQVYHRHGPGKLEHQQLDLLLQSNGDTTDFPETDAEDGSHSPPERGSRLWGGKELETVCQQNSAIVLVLASSQNDLTNARPSPSPAPLRPVIPVR</sequence>
<feature type="compositionally biased region" description="Polar residues" evidence="1">
    <location>
        <begin position="155"/>
        <end position="171"/>
    </location>
</feature>
<dbReference type="SMART" id="SM00222">
    <property type="entry name" value="Sec7"/>
    <property type="match status" value="1"/>
</dbReference>
<dbReference type="InterPro" id="IPR035999">
    <property type="entry name" value="Sec7_dom_sf"/>
</dbReference>
<evidence type="ECO:0000256" key="1">
    <source>
        <dbReference type="SAM" id="MobiDB-lite"/>
    </source>
</evidence>
<feature type="compositionally biased region" description="Pro residues" evidence="1">
    <location>
        <begin position="1708"/>
        <end position="1721"/>
    </location>
</feature>